<evidence type="ECO:0000313" key="1">
    <source>
        <dbReference type="EMBL" id="KIK72080.1"/>
    </source>
</evidence>
<proteinExistence type="predicted"/>
<keyword evidence="2" id="KW-1185">Reference proteome</keyword>
<gene>
    <name evidence="1" type="ORF">PAXRUDRAFT_662569</name>
</gene>
<sequence>MMLQALRFQVWMALKHRALYYSLLISTEDKFTGWELIGGPNKSPILPFLSE</sequence>
<evidence type="ECO:0000313" key="2">
    <source>
        <dbReference type="Proteomes" id="UP000054538"/>
    </source>
</evidence>
<dbReference type="EMBL" id="KN831262">
    <property type="protein sequence ID" value="KIK72080.1"/>
    <property type="molecule type" value="Genomic_DNA"/>
</dbReference>
<reference evidence="1 2" key="1">
    <citation type="submission" date="2014-04" db="EMBL/GenBank/DDBJ databases">
        <authorList>
            <consortium name="DOE Joint Genome Institute"/>
            <person name="Kuo A."/>
            <person name="Kohler A."/>
            <person name="Jargeat P."/>
            <person name="Nagy L.G."/>
            <person name="Floudas D."/>
            <person name="Copeland A."/>
            <person name="Barry K.W."/>
            <person name="Cichocki N."/>
            <person name="Veneault-Fourrey C."/>
            <person name="LaButti K."/>
            <person name="Lindquist E.A."/>
            <person name="Lipzen A."/>
            <person name="Lundell T."/>
            <person name="Morin E."/>
            <person name="Murat C."/>
            <person name="Sun H."/>
            <person name="Tunlid A."/>
            <person name="Henrissat B."/>
            <person name="Grigoriev I.V."/>
            <person name="Hibbett D.S."/>
            <person name="Martin F."/>
            <person name="Nordberg H.P."/>
            <person name="Cantor M.N."/>
            <person name="Hua S.X."/>
        </authorList>
    </citation>
    <scope>NUCLEOTIDE SEQUENCE [LARGE SCALE GENOMIC DNA]</scope>
    <source>
        <strain evidence="1 2">Ve08.2h10</strain>
    </source>
</reference>
<accession>A0A0D0D5F6</accession>
<dbReference type="InParanoid" id="A0A0D0D5F6"/>
<dbReference type="HOGENOM" id="CLU_3107090_0_0_1"/>
<dbReference type="AlphaFoldDB" id="A0A0D0D5F6"/>
<name>A0A0D0D5F6_9AGAM</name>
<reference evidence="2" key="2">
    <citation type="submission" date="2015-01" db="EMBL/GenBank/DDBJ databases">
        <title>Evolutionary Origins and Diversification of the Mycorrhizal Mutualists.</title>
        <authorList>
            <consortium name="DOE Joint Genome Institute"/>
            <consortium name="Mycorrhizal Genomics Consortium"/>
            <person name="Kohler A."/>
            <person name="Kuo A."/>
            <person name="Nagy L.G."/>
            <person name="Floudas D."/>
            <person name="Copeland A."/>
            <person name="Barry K.W."/>
            <person name="Cichocki N."/>
            <person name="Veneault-Fourrey C."/>
            <person name="LaButti K."/>
            <person name="Lindquist E.A."/>
            <person name="Lipzen A."/>
            <person name="Lundell T."/>
            <person name="Morin E."/>
            <person name="Murat C."/>
            <person name="Riley R."/>
            <person name="Ohm R."/>
            <person name="Sun H."/>
            <person name="Tunlid A."/>
            <person name="Henrissat B."/>
            <person name="Grigoriev I.V."/>
            <person name="Hibbett D.S."/>
            <person name="Martin F."/>
        </authorList>
    </citation>
    <scope>NUCLEOTIDE SEQUENCE [LARGE SCALE GENOMIC DNA]</scope>
    <source>
        <strain evidence="2">Ve08.2h10</strain>
    </source>
</reference>
<organism evidence="1 2">
    <name type="scientific">Paxillus rubicundulus Ve08.2h10</name>
    <dbReference type="NCBI Taxonomy" id="930991"/>
    <lineage>
        <taxon>Eukaryota</taxon>
        <taxon>Fungi</taxon>
        <taxon>Dikarya</taxon>
        <taxon>Basidiomycota</taxon>
        <taxon>Agaricomycotina</taxon>
        <taxon>Agaricomycetes</taxon>
        <taxon>Agaricomycetidae</taxon>
        <taxon>Boletales</taxon>
        <taxon>Paxilineae</taxon>
        <taxon>Paxillaceae</taxon>
        <taxon>Paxillus</taxon>
    </lineage>
</organism>
<dbReference type="Proteomes" id="UP000054538">
    <property type="component" value="Unassembled WGS sequence"/>
</dbReference>
<protein>
    <submittedName>
        <fullName evidence="1">Unplaced genomic scaffold scaffold_6440, whole genome shotgun sequence</fullName>
    </submittedName>
</protein>